<keyword evidence="2" id="KW-0479">Metal-binding</keyword>
<dbReference type="RefSeq" id="WP_112333492.1">
    <property type="nucleotide sequence ID" value="NZ_QLYR01000011.1"/>
</dbReference>
<dbReference type="GO" id="GO:0051539">
    <property type="term" value="F:4 iron, 4 sulfur cluster binding"/>
    <property type="evidence" value="ECO:0007669"/>
    <property type="project" value="UniProtKB-KW"/>
</dbReference>
<protein>
    <submittedName>
        <fullName evidence="6">FAD-dependent oxidoreductase</fullName>
    </submittedName>
</protein>
<reference evidence="6 7" key="1">
    <citation type="submission" date="2018-06" db="EMBL/GenBank/DDBJ databases">
        <title>Noncontiguous genome sequence of Ruminococcaceae bacterium ASD2818.</title>
        <authorList>
            <person name="Chaplin A.V."/>
            <person name="Sokolova S.R."/>
            <person name="Kochetkova T.O."/>
            <person name="Goltsov A.Y."/>
            <person name="Trofimov D.Y."/>
            <person name="Efimov B.A."/>
        </authorList>
    </citation>
    <scope>NUCLEOTIDE SEQUENCE [LARGE SCALE GENOMIC DNA]</scope>
    <source>
        <strain evidence="6 7">ASD2818</strain>
    </source>
</reference>
<dbReference type="PANTHER" id="PTHR43498:SF1">
    <property type="entry name" value="COB--COM HETERODISULFIDE REDUCTASE IRON-SULFUR SUBUNIT A"/>
    <property type="match status" value="1"/>
</dbReference>
<evidence type="ECO:0000256" key="4">
    <source>
        <dbReference type="ARBA" id="ARBA00023004"/>
    </source>
</evidence>
<evidence type="ECO:0000256" key="5">
    <source>
        <dbReference type="ARBA" id="ARBA00023014"/>
    </source>
</evidence>
<dbReference type="Proteomes" id="UP000249377">
    <property type="component" value="Unassembled WGS sequence"/>
</dbReference>
<name>A0A328UBA5_9FIRM</name>
<keyword evidence="5" id="KW-0411">Iron-sulfur</keyword>
<keyword evidence="7" id="KW-1185">Reference proteome</keyword>
<dbReference type="GO" id="GO:0046872">
    <property type="term" value="F:metal ion binding"/>
    <property type="evidence" value="ECO:0007669"/>
    <property type="project" value="UniProtKB-KW"/>
</dbReference>
<evidence type="ECO:0000256" key="3">
    <source>
        <dbReference type="ARBA" id="ARBA00023002"/>
    </source>
</evidence>
<dbReference type="EMBL" id="QLYR01000011">
    <property type="protein sequence ID" value="RAQ22581.1"/>
    <property type="molecule type" value="Genomic_DNA"/>
</dbReference>
<organism evidence="6 7">
    <name type="scientific">Hydrogeniiclostridium mannosilyticum</name>
    <dbReference type="NCBI Taxonomy" id="2764322"/>
    <lineage>
        <taxon>Bacteria</taxon>
        <taxon>Bacillati</taxon>
        <taxon>Bacillota</taxon>
        <taxon>Clostridia</taxon>
        <taxon>Eubacteriales</taxon>
        <taxon>Acutalibacteraceae</taxon>
        <taxon>Hydrogeniiclostridium</taxon>
    </lineage>
</organism>
<keyword evidence="4" id="KW-0408">Iron</keyword>
<dbReference type="Gene3D" id="3.50.50.60">
    <property type="entry name" value="FAD/NAD(P)-binding domain"/>
    <property type="match status" value="1"/>
</dbReference>
<evidence type="ECO:0000313" key="7">
    <source>
        <dbReference type="Proteomes" id="UP000249377"/>
    </source>
</evidence>
<dbReference type="AlphaFoldDB" id="A0A328UBA5"/>
<gene>
    <name evidence="6" type="ORF">DPQ25_12390</name>
</gene>
<dbReference type="InterPro" id="IPR039650">
    <property type="entry name" value="HdrA-like"/>
</dbReference>
<dbReference type="Pfam" id="PF12831">
    <property type="entry name" value="FAD_oxidored"/>
    <property type="match status" value="1"/>
</dbReference>
<sequence>MKILEGKSYDVLVCGAGCAGFCAAVQAARAGMRTALVEKYGMPGGIMTVLGNQDVAQFNAHGKMVIEGIGWAFLKELEAQGYAEIPDMSVKGLPHPLYGVRVNIVAAAKLMDDYFQREGIDLYYNQPVVSVEVEEETDGARITGVLIASKQGIRRLKGTVAVDCTGDGDVCAWAGAPYECGGESETDLQPGTLRYYLDGSPSQEGLAALSAGVERALQEGRLLPEDFAGHSLGNVLEARGDNINHISGFNAADSDSKTAAEIRGRQSVLRMLEAFRRSGAGVTIAGCAPEVAPRESRRILCDGYITGEDYVSARRYADAICYSFYPIDLHRSGANGIYQVFLEEGRVPTIPLSALQPRGLVNAYVAGRCASGDRLANSAYRVKASCMAMGQAAGAAAAVAVQENGGRARGCRLEHIKQILLENGAIVP</sequence>
<proteinExistence type="predicted"/>
<evidence type="ECO:0000256" key="1">
    <source>
        <dbReference type="ARBA" id="ARBA00022485"/>
    </source>
</evidence>
<evidence type="ECO:0000256" key="2">
    <source>
        <dbReference type="ARBA" id="ARBA00022723"/>
    </source>
</evidence>
<accession>A0A328UBA5</accession>
<keyword evidence="1" id="KW-0004">4Fe-4S</keyword>
<dbReference type="PANTHER" id="PTHR43498">
    <property type="entry name" value="FERREDOXIN:COB-COM HETERODISULFIDE REDUCTASE SUBUNIT A"/>
    <property type="match status" value="1"/>
</dbReference>
<dbReference type="GO" id="GO:0016491">
    <property type="term" value="F:oxidoreductase activity"/>
    <property type="evidence" value="ECO:0007669"/>
    <property type="project" value="UniProtKB-KW"/>
</dbReference>
<comment type="caution">
    <text evidence="6">The sequence shown here is derived from an EMBL/GenBank/DDBJ whole genome shotgun (WGS) entry which is preliminary data.</text>
</comment>
<keyword evidence="3" id="KW-0560">Oxidoreductase</keyword>
<dbReference type="SUPFAM" id="SSF51905">
    <property type="entry name" value="FAD/NAD(P)-binding domain"/>
    <property type="match status" value="1"/>
</dbReference>
<dbReference type="InterPro" id="IPR036188">
    <property type="entry name" value="FAD/NAD-bd_sf"/>
</dbReference>
<evidence type="ECO:0000313" key="6">
    <source>
        <dbReference type="EMBL" id="RAQ22581.1"/>
    </source>
</evidence>